<reference evidence="1" key="1">
    <citation type="submission" date="2018-02" db="EMBL/GenBank/DDBJ databases">
        <title>Rhizophora mucronata_Transcriptome.</title>
        <authorList>
            <person name="Meera S.P."/>
            <person name="Sreeshan A."/>
            <person name="Augustine A."/>
        </authorList>
    </citation>
    <scope>NUCLEOTIDE SEQUENCE</scope>
    <source>
        <tissue evidence="1">Leaf</tissue>
    </source>
</reference>
<accession>A0A2P2PFJ2</accession>
<sequence>MPSSTYYNPKEHLKGNN</sequence>
<evidence type="ECO:0000313" key="1">
    <source>
        <dbReference type="EMBL" id="MBX53510.1"/>
    </source>
</evidence>
<organism evidence="1">
    <name type="scientific">Rhizophora mucronata</name>
    <name type="common">Asiatic mangrove</name>
    <dbReference type="NCBI Taxonomy" id="61149"/>
    <lineage>
        <taxon>Eukaryota</taxon>
        <taxon>Viridiplantae</taxon>
        <taxon>Streptophyta</taxon>
        <taxon>Embryophyta</taxon>
        <taxon>Tracheophyta</taxon>
        <taxon>Spermatophyta</taxon>
        <taxon>Magnoliopsida</taxon>
        <taxon>eudicotyledons</taxon>
        <taxon>Gunneridae</taxon>
        <taxon>Pentapetalae</taxon>
        <taxon>rosids</taxon>
        <taxon>fabids</taxon>
        <taxon>Malpighiales</taxon>
        <taxon>Rhizophoraceae</taxon>
        <taxon>Rhizophora</taxon>
    </lineage>
</organism>
<dbReference type="AlphaFoldDB" id="A0A2P2PFJ2"/>
<proteinExistence type="predicted"/>
<protein>
    <submittedName>
        <fullName evidence="1">Uncharacterized protein</fullName>
    </submittedName>
</protein>
<name>A0A2P2PFJ2_RHIMU</name>
<dbReference type="EMBL" id="GGEC01073026">
    <property type="protein sequence ID" value="MBX53510.1"/>
    <property type="molecule type" value="Transcribed_RNA"/>
</dbReference>